<dbReference type="AlphaFoldDB" id="A0A2R6WLD5"/>
<name>A0A2R6WLD5_MARPO</name>
<feature type="transmembrane region" description="Helical" evidence="1">
    <location>
        <begin position="416"/>
        <end position="433"/>
    </location>
</feature>
<evidence type="ECO:0000313" key="4">
    <source>
        <dbReference type="Proteomes" id="UP000244005"/>
    </source>
</evidence>
<accession>A0A2R6WLD5</accession>
<proteinExistence type="predicted"/>
<keyword evidence="1" id="KW-0472">Membrane</keyword>
<sequence>MGMKHAMINFMSTRKINIVIPSLALWVIGVQMAQAQEIPCRNCTTNVATEELPASAYYCARPLEAVISGFLVTLATIMVDEYFLGWSRLESDLYVANPENEPYEKWTLGRLHIAFLYGPLHPARYMVELITWVYRNSYFSEHISTTVSKQERDAARILEGCPVMLTLDGQSPNFAEIDKFERSHSEYIPLDELPYMRNDSRVYLESFTVGSGKREAFQKYKTILLNNRGKEALFRAKLVPPYRQLRFAQGYSAVYILIIGMQSLGYLSAVIVRMFNRLSISPVESLGSMIAALVLLRSVLYLFASRGVYAIQFHLDATEEERLLEASLATDWPPNGYSQHGNERLIWPPVLALFTLFVVATYSYLWFSFLKHSVYTAIPAILFLVHWLKSMLIYVMKTLDILDIDSNRAPWSWDRYLVLVSYVVAVVFTVIYWREQGYDSMTSYSTIVPHVG</sequence>
<dbReference type="OrthoDB" id="1901156at2759"/>
<keyword evidence="1" id="KW-0812">Transmembrane</keyword>
<feature type="transmembrane region" description="Helical" evidence="1">
    <location>
        <begin position="253"/>
        <end position="274"/>
    </location>
</feature>
<keyword evidence="2" id="KW-0732">Signal</keyword>
<reference evidence="4" key="1">
    <citation type="journal article" date="2017" name="Cell">
        <title>Insights into land plant evolution garnered from the Marchantia polymorpha genome.</title>
        <authorList>
            <person name="Bowman J.L."/>
            <person name="Kohchi T."/>
            <person name="Yamato K.T."/>
            <person name="Jenkins J."/>
            <person name="Shu S."/>
            <person name="Ishizaki K."/>
            <person name="Yamaoka S."/>
            <person name="Nishihama R."/>
            <person name="Nakamura Y."/>
            <person name="Berger F."/>
            <person name="Adam C."/>
            <person name="Aki S.S."/>
            <person name="Althoff F."/>
            <person name="Araki T."/>
            <person name="Arteaga-Vazquez M.A."/>
            <person name="Balasubrmanian S."/>
            <person name="Barry K."/>
            <person name="Bauer D."/>
            <person name="Boehm C.R."/>
            <person name="Briginshaw L."/>
            <person name="Caballero-Perez J."/>
            <person name="Catarino B."/>
            <person name="Chen F."/>
            <person name="Chiyoda S."/>
            <person name="Chovatia M."/>
            <person name="Davies K.M."/>
            <person name="Delmans M."/>
            <person name="Demura T."/>
            <person name="Dierschke T."/>
            <person name="Dolan L."/>
            <person name="Dorantes-Acosta A.E."/>
            <person name="Eklund D.M."/>
            <person name="Florent S.N."/>
            <person name="Flores-Sandoval E."/>
            <person name="Fujiyama A."/>
            <person name="Fukuzawa H."/>
            <person name="Galik B."/>
            <person name="Grimanelli D."/>
            <person name="Grimwood J."/>
            <person name="Grossniklaus U."/>
            <person name="Hamada T."/>
            <person name="Haseloff J."/>
            <person name="Hetherington A.J."/>
            <person name="Higo A."/>
            <person name="Hirakawa Y."/>
            <person name="Hundley H.N."/>
            <person name="Ikeda Y."/>
            <person name="Inoue K."/>
            <person name="Inoue S.I."/>
            <person name="Ishida S."/>
            <person name="Jia Q."/>
            <person name="Kakita M."/>
            <person name="Kanazawa T."/>
            <person name="Kawai Y."/>
            <person name="Kawashima T."/>
            <person name="Kennedy M."/>
            <person name="Kinose K."/>
            <person name="Kinoshita T."/>
            <person name="Kohara Y."/>
            <person name="Koide E."/>
            <person name="Komatsu K."/>
            <person name="Kopischke S."/>
            <person name="Kubo M."/>
            <person name="Kyozuka J."/>
            <person name="Lagercrantz U."/>
            <person name="Lin S.S."/>
            <person name="Lindquist E."/>
            <person name="Lipzen A.M."/>
            <person name="Lu C.W."/>
            <person name="De Luna E."/>
            <person name="Martienssen R.A."/>
            <person name="Minamino N."/>
            <person name="Mizutani M."/>
            <person name="Mizutani M."/>
            <person name="Mochizuki N."/>
            <person name="Monte I."/>
            <person name="Mosher R."/>
            <person name="Nagasaki H."/>
            <person name="Nakagami H."/>
            <person name="Naramoto S."/>
            <person name="Nishitani K."/>
            <person name="Ohtani M."/>
            <person name="Okamoto T."/>
            <person name="Okumura M."/>
            <person name="Phillips J."/>
            <person name="Pollak B."/>
            <person name="Reinders A."/>
            <person name="Rovekamp M."/>
            <person name="Sano R."/>
            <person name="Sawa S."/>
            <person name="Schmid M.W."/>
            <person name="Shirakawa M."/>
            <person name="Solano R."/>
            <person name="Spunde A."/>
            <person name="Suetsugu N."/>
            <person name="Sugano S."/>
            <person name="Sugiyama A."/>
            <person name="Sun R."/>
            <person name="Suzuki Y."/>
            <person name="Takenaka M."/>
            <person name="Takezawa D."/>
            <person name="Tomogane H."/>
            <person name="Tsuzuki M."/>
            <person name="Ueda T."/>
            <person name="Umeda M."/>
            <person name="Ward J.M."/>
            <person name="Watanabe Y."/>
            <person name="Yazaki K."/>
            <person name="Yokoyama R."/>
            <person name="Yoshitake Y."/>
            <person name="Yotsui I."/>
            <person name="Zachgo S."/>
            <person name="Schmutz J."/>
        </authorList>
    </citation>
    <scope>NUCLEOTIDE SEQUENCE [LARGE SCALE GENOMIC DNA]</scope>
    <source>
        <strain evidence="4">Tak-1</strain>
    </source>
</reference>
<feature type="transmembrane region" description="Helical" evidence="1">
    <location>
        <begin position="286"/>
        <end position="304"/>
    </location>
</feature>
<dbReference type="Gramene" id="Mp5g00580.1">
    <property type="protein sequence ID" value="Mp5g00580.1.cds1"/>
    <property type="gene ID" value="Mp5g00580"/>
</dbReference>
<dbReference type="OMA" id="SAYYCAR"/>
<feature type="chain" id="PRO_5015317728" evidence="2">
    <location>
        <begin position="36"/>
        <end position="452"/>
    </location>
</feature>
<dbReference type="EMBL" id="KZ772750">
    <property type="protein sequence ID" value="PTQ34655.1"/>
    <property type="molecule type" value="Genomic_DNA"/>
</dbReference>
<gene>
    <name evidence="3" type="ORF">MARPO_0078s0057</name>
</gene>
<evidence type="ECO:0000256" key="2">
    <source>
        <dbReference type="SAM" id="SignalP"/>
    </source>
</evidence>
<keyword evidence="4" id="KW-1185">Reference proteome</keyword>
<feature type="transmembrane region" description="Helical" evidence="1">
    <location>
        <begin position="345"/>
        <end position="367"/>
    </location>
</feature>
<feature type="signal peptide" evidence="2">
    <location>
        <begin position="1"/>
        <end position="35"/>
    </location>
</feature>
<organism evidence="3 4">
    <name type="scientific">Marchantia polymorpha</name>
    <name type="common">Common liverwort</name>
    <name type="synonym">Marchantia aquatica</name>
    <dbReference type="NCBI Taxonomy" id="3197"/>
    <lineage>
        <taxon>Eukaryota</taxon>
        <taxon>Viridiplantae</taxon>
        <taxon>Streptophyta</taxon>
        <taxon>Embryophyta</taxon>
        <taxon>Marchantiophyta</taxon>
        <taxon>Marchantiopsida</taxon>
        <taxon>Marchantiidae</taxon>
        <taxon>Marchantiales</taxon>
        <taxon>Marchantiaceae</taxon>
        <taxon>Marchantia</taxon>
    </lineage>
</organism>
<protein>
    <submittedName>
        <fullName evidence="3">Uncharacterized protein</fullName>
    </submittedName>
</protein>
<evidence type="ECO:0000256" key="1">
    <source>
        <dbReference type="SAM" id="Phobius"/>
    </source>
</evidence>
<dbReference type="Proteomes" id="UP000244005">
    <property type="component" value="Unassembled WGS sequence"/>
</dbReference>
<keyword evidence="1" id="KW-1133">Transmembrane helix</keyword>
<evidence type="ECO:0000313" key="3">
    <source>
        <dbReference type="EMBL" id="PTQ34655.1"/>
    </source>
</evidence>
<feature type="transmembrane region" description="Helical" evidence="1">
    <location>
        <begin position="374"/>
        <end position="396"/>
    </location>
</feature>